<keyword evidence="3" id="KW-1185">Reference proteome</keyword>
<feature type="compositionally biased region" description="Basic and acidic residues" evidence="1">
    <location>
        <begin position="11"/>
        <end position="54"/>
    </location>
</feature>
<dbReference type="Proteomes" id="UP001295684">
    <property type="component" value="Unassembled WGS sequence"/>
</dbReference>
<accession>A0AAD1XZ87</accession>
<feature type="region of interest" description="Disordered" evidence="1">
    <location>
        <begin position="1"/>
        <end position="54"/>
    </location>
</feature>
<dbReference type="EMBL" id="CAMPGE010023950">
    <property type="protein sequence ID" value="CAI2381822.1"/>
    <property type="molecule type" value="Genomic_DNA"/>
</dbReference>
<evidence type="ECO:0000313" key="2">
    <source>
        <dbReference type="EMBL" id="CAI2381822.1"/>
    </source>
</evidence>
<feature type="compositionally biased region" description="Basic and acidic residues" evidence="1">
    <location>
        <begin position="124"/>
        <end position="144"/>
    </location>
</feature>
<name>A0AAD1XZ87_EUPCR</name>
<gene>
    <name evidence="2" type="ORF">ECRASSUSDP1_LOCUS23288</name>
</gene>
<feature type="region of interest" description="Disordered" evidence="1">
    <location>
        <begin position="119"/>
        <end position="144"/>
    </location>
</feature>
<evidence type="ECO:0000313" key="3">
    <source>
        <dbReference type="Proteomes" id="UP001295684"/>
    </source>
</evidence>
<evidence type="ECO:0000256" key="1">
    <source>
        <dbReference type="SAM" id="MobiDB-lite"/>
    </source>
</evidence>
<proteinExistence type="predicted"/>
<comment type="caution">
    <text evidence="2">The sequence shown here is derived from an EMBL/GenBank/DDBJ whole genome shotgun (WGS) entry which is preliminary data.</text>
</comment>
<reference evidence="2" key="1">
    <citation type="submission" date="2023-07" db="EMBL/GenBank/DDBJ databases">
        <authorList>
            <consortium name="AG Swart"/>
            <person name="Singh M."/>
            <person name="Singh A."/>
            <person name="Seah K."/>
            <person name="Emmerich C."/>
        </authorList>
    </citation>
    <scope>NUCLEOTIDE SEQUENCE</scope>
    <source>
        <strain evidence="2">DP1</strain>
    </source>
</reference>
<sequence length="144" mass="16251">MESTAEQVPVETEKATPEVTEKVDQIPEVKEDNSSTPKIQEETKDGKEDKNEDFMYENKEAYDPVEAMKHLSLQDSKPLSIVEIEQKISANEAVPGVYKINDGAEKVEVKSESKQTAIVRPWMKKKDTPPASASEEKKEMPQKE</sequence>
<dbReference type="AlphaFoldDB" id="A0AAD1XZ87"/>
<protein>
    <submittedName>
        <fullName evidence="2">Uncharacterized protein</fullName>
    </submittedName>
</protein>
<organism evidence="2 3">
    <name type="scientific">Euplotes crassus</name>
    <dbReference type="NCBI Taxonomy" id="5936"/>
    <lineage>
        <taxon>Eukaryota</taxon>
        <taxon>Sar</taxon>
        <taxon>Alveolata</taxon>
        <taxon>Ciliophora</taxon>
        <taxon>Intramacronucleata</taxon>
        <taxon>Spirotrichea</taxon>
        <taxon>Hypotrichia</taxon>
        <taxon>Euplotida</taxon>
        <taxon>Euplotidae</taxon>
        <taxon>Moneuplotes</taxon>
    </lineage>
</organism>